<dbReference type="RefSeq" id="WP_139151904.1">
    <property type="nucleotide sequence ID" value="NZ_BPEU01000031.1"/>
</dbReference>
<feature type="signal peptide" evidence="1">
    <location>
        <begin position="1"/>
        <end position="20"/>
    </location>
</feature>
<reference evidence="2 3" key="1">
    <citation type="submission" date="2021-05" db="EMBL/GenBank/DDBJ databases">
        <title>Molecular characterization for Shewanella algae harboring chromosomal blaOXA-55-like strains isolated from clinical and environment sample.</title>
        <authorList>
            <person name="Ohama Y."/>
            <person name="Aoki K."/>
            <person name="Harada S."/>
            <person name="Moriya K."/>
            <person name="Ishii Y."/>
            <person name="Tateda K."/>
        </authorList>
    </citation>
    <scope>NUCLEOTIDE SEQUENCE [LARGE SCALE GENOMIC DNA]</scope>
    <source>
        <strain evidence="2 3">MBTL60-118</strain>
    </source>
</reference>
<dbReference type="InterPro" id="IPR029033">
    <property type="entry name" value="His_PPase_superfam"/>
</dbReference>
<protein>
    <submittedName>
        <fullName evidence="2">Phosphoglycerate mutase</fullName>
    </submittedName>
</protein>
<keyword evidence="3" id="KW-1185">Reference proteome</keyword>
<dbReference type="Pfam" id="PF00300">
    <property type="entry name" value="His_Phos_1"/>
    <property type="match status" value="1"/>
</dbReference>
<organism evidence="2 3">
    <name type="scientific">Shewanella colwelliana</name>
    <name type="common">Alteromonas colwelliana</name>
    <dbReference type="NCBI Taxonomy" id="23"/>
    <lineage>
        <taxon>Bacteria</taxon>
        <taxon>Pseudomonadati</taxon>
        <taxon>Pseudomonadota</taxon>
        <taxon>Gammaproteobacteria</taxon>
        <taxon>Alteromonadales</taxon>
        <taxon>Shewanellaceae</taxon>
        <taxon>Shewanella</taxon>
    </lineage>
</organism>
<feature type="chain" id="PRO_5045045971" evidence="1">
    <location>
        <begin position="21"/>
        <end position="176"/>
    </location>
</feature>
<name>A0ABQ4PCR5_SHECO</name>
<sequence>MHIIKLLIAVLLLQSAPLVAAELHESKTVILVRHAEKDSQRPDPGLTAIGQQRAIALMSTLERTPLSLAITTQFRRTQETLAPLISARSLNHVSVTASKNIDEHIQEISQLVSGAKGNVIIAGHSNTVPLIIAALGGPTLANLSEDEYDKLFILTLPNEGALSIVITQYGLSSGNE</sequence>
<gene>
    <name evidence="2" type="ORF">TUM3794_35410</name>
</gene>
<dbReference type="Gene3D" id="3.40.50.1240">
    <property type="entry name" value="Phosphoglycerate mutase-like"/>
    <property type="match status" value="1"/>
</dbReference>
<evidence type="ECO:0000313" key="2">
    <source>
        <dbReference type="EMBL" id="GIU45335.1"/>
    </source>
</evidence>
<keyword evidence="1" id="KW-0732">Signal</keyword>
<dbReference type="Proteomes" id="UP000773469">
    <property type="component" value="Unassembled WGS sequence"/>
</dbReference>
<proteinExistence type="predicted"/>
<dbReference type="CDD" id="cd07067">
    <property type="entry name" value="HP_PGM_like"/>
    <property type="match status" value="1"/>
</dbReference>
<dbReference type="InterPro" id="IPR013078">
    <property type="entry name" value="His_Pase_superF_clade-1"/>
</dbReference>
<comment type="caution">
    <text evidence="2">The sequence shown here is derived from an EMBL/GenBank/DDBJ whole genome shotgun (WGS) entry which is preliminary data.</text>
</comment>
<accession>A0ABQ4PCR5</accession>
<evidence type="ECO:0000313" key="3">
    <source>
        <dbReference type="Proteomes" id="UP000773469"/>
    </source>
</evidence>
<dbReference type="EMBL" id="BPEU01000031">
    <property type="protein sequence ID" value="GIU45335.1"/>
    <property type="molecule type" value="Genomic_DNA"/>
</dbReference>
<dbReference type="SUPFAM" id="SSF53254">
    <property type="entry name" value="Phosphoglycerate mutase-like"/>
    <property type="match status" value="1"/>
</dbReference>
<evidence type="ECO:0000256" key="1">
    <source>
        <dbReference type="SAM" id="SignalP"/>
    </source>
</evidence>